<dbReference type="EMBL" id="LR778175">
    <property type="protein sequence ID" value="CAB1277270.1"/>
    <property type="molecule type" value="Genomic_DNA"/>
</dbReference>
<protein>
    <submittedName>
        <fullName evidence="3">PTS system fructose subfamily IIA component</fullName>
    </submittedName>
</protein>
<dbReference type="Proteomes" id="UP000516072">
    <property type="component" value="Chromosome"/>
</dbReference>
<dbReference type="PANTHER" id="PTHR33799">
    <property type="entry name" value="PTS PERMEASE-RELATED-RELATED"/>
    <property type="match status" value="1"/>
</dbReference>
<dbReference type="Gene3D" id="3.40.50.510">
    <property type="entry name" value="Phosphotransferase system, mannose-type IIA component"/>
    <property type="match status" value="1"/>
</dbReference>
<dbReference type="PROSITE" id="PS51096">
    <property type="entry name" value="PTS_EIIA_TYPE_4"/>
    <property type="match status" value="1"/>
</dbReference>
<evidence type="ECO:0000313" key="3">
    <source>
        <dbReference type="EMBL" id="CAB1277270.1"/>
    </source>
</evidence>
<feature type="domain" description="PTS EIIA type-4" evidence="2">
    <location>
        <begin position="2"/>
        <end position="125"/>
    </location>
</feature>
<keyword evidence="1" id="KW-0808">Transferase</keyword>
<reference evidence="3 4" key="1">
    <citation type="submission" date="2020-03" db="EMBL/GenBank/DDBJ databases">
        <authorList>
            <person name="Picone N."/>
        </authorList>
    </citation>
    <scope>NUCLEOTIDE SEQUENCE [LARGE SCALE GENOMIC DNA]</scope>
    <source>
        <strain evidence="3">NSCAC1</strain>
    </source>
</reference>
<accession>A0A7G1QBJ9</accession>
<dbReference type="InterPro" id="IPR036662">
    <property type="entry name" value="PTS_EIIA_man-typ_sf"/>
</dbReference>
<proteinExistence type="predicted"/>
<organism evidence="3 4">
    <name type="scientific">Candidatus Nitrosacidococcus tergens</name>
    <dbReference type="NCBI Taxonomy" id="553981"/>
    <lineage>
        <taxon>Bacteria</taxon>
        <taxon>Pseudomonadati</taxon>
        <taxon>Pseudomonadota</taxon>
        <taxon>Gammaproteobacteria</taxon>
        <taxon>Chromatiales</taxon>
        <taxon>Chromatiaceae</taxon>
        <taxon>Candidatus Nitrosacidococcus</taxon>
    </lineage>
</organism>
<dbReference type="SUPFAM" id="SSF53062">
    <property type="entry name" value="PTS system fructose IIA component-like"/>
    <property type="match status" value="1"/>
</dbReference>
<evidence type="ECO:0000256" key="1">
    <source>
        <dbReference type="ARBA" id="ARBA00022679"/>
    </source>
</evidence>
<dbReference type="PANTHER" id="PTHR33799:SF1">
    <property type="entry name" value="PTS SYSTEM MANNOSE-SPECIFIC EIIAB COMPONENT-RELATED"/>
    <property type="match status" value="1"/>
</dbReference>
<evidence type="ECO:0000259" key="2">
    <source>
        <dbReference type="PROSITE" id="PS51096"/>
    </source>
</evidence>
<sequence>MMVSILLITHDNIGLALLDSVSDVLEHRPQQLELLRVTRASNLDTLQAQAQSLVNSLLNRGDGVLILTDMYGSTPSNIACRLVKKNHIQVVSGLNLPMLIRVLNYPELSLDELTDKAVSGGAQGILRM</sequence>
<dbReference type="GO" id="GO:0016020">
    <property type="term" value="C:membrane"/>
    <property type="evidence" value="ECO:0007669"/>
    <property type="project" value="InterPro"/>
</dbReference>
<gene>
    <name evidence="3" type="ORF">NSCAC_1586</name>
</gene>
<name>A0A7G1QBJ9_9GAMM</name>
<keyword evidence="4" id="KW-1185">Reference proteome</keyword>
<dbReference type="InterPro" id="IPR004701">
    <property type="entry name" value="PTS_EIIA_man-typ"/>
</dbReference>
<dbReference type="AlphaFoldDB" id="A0A7G1QBJ9"/>
<dbReference type="KEGG" id="ntg:NSCAC_1586"/>
<dbReference type="GO" id="GO:0009401">
    <property type="term" value="P:phosphoenolpyruvate-dependent sugar phosphotransferase system"/>
    <property type="evidence" value="ECO:0007669"/>
    <property type="project" value="InterPro"/>
</dbReference>
<dbReference type="Pfam" id="PF03610">
    <property type="entry name" value="EIIA-man"/>
    <property type="match status" value="1"/>
</dbReference>
<dbReference type="InterPro" id="IPR051471">
    <property type="entry name" value="Bacterial_PTS_sugar_comp"/>
</dbReference>
<dbReference type="RefSeq" id="WP_197744244.1">
    <property type="nucleotide sequence ID" value="NZ_LR778175.1"/>
</dbReference>
<dbReference type="GO" id="GO:0016740">
    <property type="term" value="F:transferase activity"/>
    <property type="evidence" value="ECO:0007669"/>
    <property type="project" value="UniProtKB-KW"/>
</dbReference>
<evidence type="ECO:0000313" key="4">
    <source>
        <dbReference type="Proteomes" id="UP000516072"/>
    </source>
</evidence>